<dbReference type="GO" id="GO:0005524">
    <property type="term" value="F:ATP binding"/>
    <property type="evidence" value="ECO:0007669"/>
    <property type="project" value="UniProtKB-KW"/>
</dbReference>
<keyword evidence="5" id="KW-0808">Transferase</keyword>
<feature type="transmembrane region" description="Helical" evidence="13">
    <location>
        <begin position="156"/>
        <end position="179"/>
    </location>
</feature>
<evidence type="ECO:0000256" key="6">
    <source>
        <dbReference type="ARBA" id="ARBA00022692"/>
    </source>
</evidence>
<evidence type="ECO:0000256" key="4">
    <source>
        <dbReference type="ARBA" id="ARBA00022553"/>
    </source>
</evidence>
<evidence type="ECO:0000256" key="10">
    <source>
        <dbReference type="ARBA" id="ARBA00022989"/>
    </source>
</evidence>
<dbReference type="EC" id="2.7.13.3" evidence="3"/>
<dbReference type="InterPro" id="IPR013727">
    <property type="entry name" value="2CSK_N"/>
</dbReference>
<evidence type="ECO:0000256" key="12">
    <source>
        <dbReference type="ARBA" id="ARBA00023136"/>
    </source>
</evidence>
<dbReference type="InterPro" id="IPR036097">
    <property type="entry name" value="HisK_dim/P_sf"/>
</dbReference>
<sequence length="464" mass="50831">MRPASGARWSLRKTLLALLLGLTVALWAGSAAIVYVEAEQESHELFDHSLSETANLLLSLVENELREHGYIKLPVQVHPNPDRYLMFQVFDARGRLMYRNAGAPAATLAAAPPDGFSWSTLQGQRWRVYALRDRERTLRLVVAEPNTHREDISTRFFYKVLAFGSVLVALAAAAIWWSVHRVFRVLQASADEVAARTPNDLAQVKLDGIPSEAFPLMQAINRLFGRVRHAIEHEQRFTADAAHELRTPLAAIKTNLQVLQRARNEAERAEFIGALGVSVDRASRLVDQLLTLAKLDPDGGAAPALRPGDIATLLREDADDWQVAGAARGHVVTFKIAPAPCLLEPDSLRMLVRNLVDNALRYSPAPGKIAIACGQEHGQTYLQIKDGGPGIPEAQRDRVFERFVRLAGSHQPGSGLGLSIVRRIADLHGAELRLTSGFAPAGLTVDLVFVPDAATQDVKQQIAA</sequence>
<keyword evidence="11" id="KW-0902">Two-component regulatory system</keyword>
<dbReference type="CDD" id="cd00082">
    <property type="entry name" value="HisKA"/>
    <property type="match status" value="1"/>
</dbReference>
<dbReference type="RefSeq" id="WP_071362237.1">
    <property type="nucleotide sequence ID" value="NZ_JRYB01000001.1"/>
</dbReference>
<dbReference type="Gene3D" id="1.20.5.1040">
    <property type="entry name" value="Sensor protein qsec"/>
    <property type="match status" value="1"/>
</dbReference>
<comment type="catalytic activity">
    <reaction evidence="1">
        <text>ATP + protein L-histidine = ADP + protein N-phospho-L-histidine.</text>
        <dbReference type="EC" id="2.7.13.3"/>
    </reaction>
</comment>
<comment type="caution">
    <text evidence="14">The sequence shown here is derived from an EMBL/GenBank/DDBJ whole genome shotgun (WGS) entry which is preliminary data.</text>
</comment>
<dbReference type="InterPro" id="IPR005467">
    <property type="entry name" value="His_kinase_dom"/>
</dbReference>
<dbReference type="PRINTS" id="PR00344">
    <property type="entry name" value="BCTRLSENSOR"/>
</dbReference>
<comment type="subcellular location">
    <subcellularLocation>
        <location evidence="2">Membrane</location>
        <topology evidence="2">Multi-pass membrane protein</topology>
    </subcellularLocation>
</comment>
<dbReference type="InterPro" id="IPR036890">
    <property type="entry name" value="HATPase_C_sf"/>
</dbReference>
<keyword evidence="12 13" id="KW-0472">Membrane</keyword>
<evidence type="ECO:0000256" key="7">
    <source>
        <dbReference type="ARBA" id="ARBA00022741"/>
    </source>
</evidence>
<dbReference type="InterPro" id="IPR004358">
    <property type="entry name" value="Sig_transdc_His_kin-like_C"/>
</dbReference>
<dbReference type="SUPFAM" id="SSF55874">
    <property type="entry name" value="ATPase domain of HSP90 chaperone/DNA topoisomerase II/histidine kinase"/>
    <property type="match status" value="1"/>
</dbReference>
<dbReference type="EMBL" id="JRYB01000001">
    <property type="protein sequence ID" value="OIJ39963.1"/>
    <property type="molecule type" value="Genomic_DNA"/>
</dbReference>
<evidence type="ECO:0000313" key="14">
    <source>
        <dbReference type="EMBL" id="OIJ39963.1"/>
    </source>
</evidence>
<accession>A0A1S2N4Z9</accession>
<dbReference type="PANTHER" id="PTHR45436:SF14">
    <property type="entry name" value="SENSOR PROTEIN QSEC"/>
    <property type="match status" value="1"/>
</dbReference>
<dbReference type="Gene3D" id="3.30.565.10">
    <property type="entry name" value="Histidine kinase-like ATPase, C-terminal domain"/>
    <property type="match status" value="1"/>
</dbReference>
<dbReference type="Proteomes" id="UP000180246">
    <property type="component" value="Unassembled WGS sequence"/>
</dbReference>
<keyword evidence="7" id="KW-0547">Nucleotide-binding</keyword>
<dbReference type="PROSITE" id="PS50109">
    <property type="entry name" value="HIS_KIN"/>
    <property type="match status" value="1"/>
</dbReference>
<evidence type="ECO:0000256" key="13">
    <source>
        <dbReference type="SAM" id="Phobius"/>
    </source>
</evidence>
<dbReference type="Pfam" id="PF08521">
    <property type="entry name" value="2CSK_N"/>
    <property type="match status" value="1"/>
</dbReference>
<name>A0A1S2N4Z9_9BURK</name>
<keyword evidence="10 13" id="KW-1133">Transmembrane helix</keyword>
<protein>
    <recommendedName>
        <fullName evidence="3">histidine kinase</fullName>
        <ecNumber evidence="3">2.7.13.3</ecNumber>
    </recommendedName>
</protein>
<dbReference type="GO" id="GO:0005886">
    <property type="term" value="C:plasma membrane"/>
    <property type="evidence" value="ECO:0007669"/>
    <property type="project" value="TreeGrafter"/>
</dbReference>
<evidence type="ECO:0000256" key="3">
    <source>
        <dbReference type="ARBA" id="ARBA00012438"/>
    </source>
</evidence>
<dbReference type="GO" id="GO:0000155">
    <property type="term" value="F:phosphorelay sensor kinase activity"/>
    <property type="evidence" value="ECO:0007669"/>
    <property type="project" value="InterPro"/>
</dbReference>
<keyword evidence="9" id="KW-0067">ATP-binding</keyword>
<dbReference type="SUPFAM" id="SSF47384">
    <property type="entry name" value="Homodimeric domain of signal transducing histidine kinase"/>
    <property type="match status" value="1"/>
</dbReference>
<dbReference type="SMART" id="SM00387">
    <property type="entry name" value="HATPase_c"/>
    <property type="match status" value="1"/>
</dbReference>
<keyword evidence="6 13" id="KW-0812">Transmembrane</keyword>
<dbReference type="Pfam" id="PF00512">
    <property type="entry name" value="HisKA"/>
    <property type="match status" value="1"/>
</dbReference>
<proteinExistence type="predicted"/>
<dbReference type="InterPro" id="IPR003661">
    <property type="entry name" value="HisK_dim/P_dom"/>
</dbReference>
<evidence type="ECO:0000256" key="1">
    <source>
        <dbReference type="ARBA" id="ARBA00000085"/>
    </source>
</evidence>
<gene>
    <name evidence="14" type="ORF">LO55_3260</name>
</gene>
<dbReference type="InterPro" id="IPR003594">
    <property type="entry name" value="HATPase_dom"/>
</dbReference>
<evidence type="ECO:0000256" key="11">
    <source>
        <dbReference type="ARBA" id="ARBA00023012"/>
    </source>
</evidence>
<evidence type="ECO:0000256" key="5">
    <source>
        <dbReference type="ARBA" id="ARBA00022679"/>
    </source>
</evidence>
<dbReference type="PANTHER" id="PTHR45436">
    <property type="entry name" value="SENSOR HISTIDINE KINASE YKOH"/>
    <property type="match status" value="1"/>
</dbReference>
<organism evidence="14 15">
    <name type="scientific">Massilia timonae</name>
    <dbReference type="NCBI Taxonomy" id="47229"/>
    <lineage>
        <taxon>Bacteria</taxon>
        <taxon>Pseudomonadati</taxon>
        <taxon>Pseudomonadota</taxon>
        <taxon>Betaproteobacteria</taxon>
        <taxon>Burkholderiales</taxon>
        <taxon>Oxalobacteraceae</taxon>
        <taxon>Telluria group</taxon>
        <taxon>Massilia</taxon>
    </lineage>
</organism>
<keyword evidence="8 14" id="KW-0418">Kinase</keyword>
<reference evidence="14 15" key="1">
    <citation type="submission" date="2014-10" db="EMBL/GenBank/DDBJ databases">
        <authorList>
            <person name="Seo M.-J."/>
            <person name="Seok Y.J."/>
            <person name="Cha I.-T."/>
        </authorList>
    </citation>
    <scope>NUCLEOTIDE SEQUENCE [LARGE SCALE GENOMIC DNA]</scope>
    <source>
        <strain evidence="14 15">NEU</strain>
    </source>
</reference>
<evidence type="ECO:0000313" key="15">
    <source>
        <dbReference type="Proteomes" id="UP000180246"/>
    </source>
</evidence>
<keyword evidence="4" id="KW-0597">Phosphoprotein</keyword>
<dbReference type="InterPro" id="IPR050428">
    <property type="entry name" value="TCS_sensor_his_kinase"/>
</dbReference>
<evidence type="ECO:0000256" key="9">
    <source>
        <dbReference type="ARBA" id="ARBA00022840"/>
    </source>
</evidence>
<evidence type="ECO:0000256" key="2">
    <source>
        <dbReference type="ARBA" id="ARBA00004141"/>
    </source>
</evidence>
<dbReference type="Pfam" id="PF02518">
    <property type="entry name" value="HATPase_c"/>
    <property type="match status" value="1"/>
</dbReference>
<dbReference type="Gene3D" id="1.10.287.130">
    <property type="match status" value="1"/>
</dbReference>
<evidence type="ECO:0000256" key="8">
    <source>
        <dbReference type="ARBA" id="ARBA00022777"/>
    </source>
</evidence>
<dbReference type="SMART" id="SM00388">
    <property type="entry name" value="HisKA"/>
    <property type="match status" value="1"/>
</dbReference>
<dbReference type="AlphaFoldDB" id="A0A1S2N4Z9"/>